<protein>
    <submittedName>
        <fullName evidence="1">Uncharacterized protein</fullName>
    </submittedName>
</protein>
<dbReference type="PROSITE" id="PS51257">
    <property type="entry name" value="PROKAR_LIPOPROTEIN"/>
    <property type="match status" value="1"/>
</dbReference>
<organism evidence="1">
    <name type="scientific">Anguilla anguilla</name>
    <name type="common">European freshwater eel</name>
    <name type="synonym">Muraena anguilla</name>
    <dbReference type="NCBI Taxonomy" id="7936"/>
    <lineage>
        <taxon>Eukaryota</taxon>
        <taxon>Metazoa</taxon>
        <taxon>Chordata</taxon>
        <taxon>Craniata</taxon>
        <taxon>Vertebrata</taxon>
        <taxon>Euteleostomi</taxon>
        <taxon>Actinopterygii</taxon>
        <taxon>Neopterygii</taxon>
        <taxon>Teleostei</taxon>
        <taxon>Anguilliformes</taxon>
        <taxon>Anguillidae</taxon>
        <taxon>Anguilla</taxon>
    </lineage>
</organism>
<proteinExistence type="predicted"/>
<evidence type="ECO:0000313" key="1">
    <source>
        <dbReference type="EMBL" id="JAH03522.1"/>
    </source>
</evidence>
<accession>A0A0E9PGW4</accession>
<sequence length="30" mass="3248">MLCRCSLLWSCYVSAGCHDPVCPVVSAFAE</sequence>
<dbReference type="EMBL" id="GBXM01105055">
    <property type="protein sequence ID" value="JAH03522.1"/>
    <property type="molecule type" value="Transcribed_RNA"/>
</dbReference>
<reference evidence="1" key="1">
    <citation type="submission" date="2014-11" db="EMBL/GenBank/DDBJ databases">
        <authorList>
            <person name="Amaro Gonzalez C."/>
        </authorList>
    </citation>
    <scope>NUCLEOTIDE SEQUENCE</scope>
</reference>
<reference evidence="1" key="2">
    <citation type="journal article" date="2015" name="Fish Shellfish Immunol.">
        <title>Early steps in the European eel (Anguilla anguilla)-Vibrio vulnificus interaction in the gills: Role of the RtxA13 toxin.</title>
        <authorList>
            <person name="Callol A."/>
            <person name="Pajuelo D."/>
            <person name="Ebbesson L."/>
            <person name="Teles M."/>
            <person name="MacKenzie S."/>
            <person name="Amaro C."/>
        </authorList>
    </citation>
    <scope>NUCLEOTIDE SEQUENCE</scope>
</reference>
<name>A0A0E9PGW4_ANGAN</name>
<dbReference type="AlphaFoldDB" id="A0A0E9PGW4"/>